<feature type="compositionally biased region" description="Low complexity" evidence="1">
    <location>
        <begin position="186"/>
        <end position="200"/>
    </location>
</feature>
<feature type="compositionally biased region" description="Polar residues" evidence="1">
    <location>
        <begin position="161"/>
        <end position="185"/>
    </location>
</feature>
<evidence type="ECO:0000313" key="2">
    <source>
        <dbReference type="EMBL" id="GJE84443.1"/>
    </source>
</evidence>
<feature type="compositionally biased region" description="Basic and acidic residues" evidence="1">
    <location>
        <begin position="226"/>
        <end position="238"/>
    </location>
</feature>
<evidence type="ECO:0000313" key="3">
    <source>
        <dbReference type="Proteomes" id="UP000703269"/>
    </source>
</evidence>
<feature type="compositionally biased region" description="Polar residues" evidence="1">
    <location>
        <begin position="283"/>
        <end position="307"/>
    </location>
</feature>
<proteinExistence type="predicted"/>
<name>A0A9P3FXL6_9APHY</name>
<gene>
    <name evidence="2" type="ORF">PsYK624_005190</name>
</gene>
<dbReference type="EMBL" id="BPQB01000001">
    <property type="protein sequence ID" value="GJE84443.1"/>
    <property type="molecule type" value="Genomic_DNA"/>
</dbReference>
<feature type="compositionally biased region" description="Polar residues" evidence="1">
    <location>
        <begin position="248"/>
        <end position="264"/>
    </location>
</feature>
<keyword evidence="3" id="KW-1185">Reference proteome</keyword>
<dbReference type="Proteomes" id="UP000703269">
    <property type="component" value="Unassembled WGS sequence"/>
</dbReference>
<dbReference type="OrthoDB" id="3217643at2759"/>
<protein>
    <submittedName>
        <fullName evidence="2">Uncharacterized protein</fullName>
    </submittedName>
</protein>
<accession>A0A9P3FXL6</accession>
<organism evidence="2 3">
    <name type="scientific">Phanerochaete sordida</name>
    <dbReference type="NCBI Taxonomy" id="48140"/>
    <lineage>
        <taxon>Eukaryota</taxon>
        <taxon>Fungi</taxon>
        <taxon>Dikarya</taxon>
        <taxon>Basidiomycota</taxon>
        <taxon>Agaricomycotina</taxon>
        <taxon>Agaricomycetes</taxon>
        <taxon>Polyporales</taxon>
        <taxon>Phanerochaetaceae</taxon>
        <taxon>Phanerochaete</taxon>
    </lineage>
</organism>
<feature type="compositionally biased region" description="Low complexity" evidence="1">
    <location>
        <begin position="327"/>
        <end position="339"/>
    </location>
</feature>
<sequence>MCYVHGSIDQATGTCRMCKVFKPSSGRCPHVTEVCRNRTAHPRGDVVYMKNAEVQTFNGCGFCKWARTNPPLKSSGYANAGWPGCCRPPLGHEQRLVPAADWPAVSRVHHIPIPPDVKALLDSLASPQRPTPFVPATRGSPPSQPSSLSRRSGGVAATASRPETNSGQNTGTSTPKTRNRGSPQQSVASLSSTTSRNSGSDEGVPSPSTPSTESRNSPRRLSVEVQLERRRDTSREARYSPGRKSIELSGTLSRKGSSPKASVSTPPPSVAVRPKYARPSLDSPLTETAPGTVSASSEPSQQDTSSVADRRRRPSLNDAFAAMSVNGDSYASSSDSGGSEHTVTSDGGFTDYLSDESEAELQRQAELKAAMIAQTHVEEQEFRAARQQLANIDLRPPKSWSRS</sequence>
<feature type="compositionally biased region" description="Low complexity" evidence="1">
    <location>
        <begin position="138"/>
        <end position="154"/>
    </location>
</feature>
<reference evidence="2 3" key="1">
    <citation type="submission" date="2021-08" db="EMBL/GenBank/DDBJ databases">
        <title>Draft Genome Sequence of Phanerochaete sordida strain YK-624.</title>
        <authorList>
            <person name="Mori T."/>
            <person name="Dohra H."/>
            <person name="Suzuki T."/>
            <person name="Kawagishi H."/>
            <person name="Hirai H."/>
        </authorList>
    </citation>
    <scope>NUCLEOTIDE SEQUENCE [LARGE SCALE GENOMIC DNA]</scope>
    <source>
        <strain evidence="2 3">YK-624</strain>
    </source>
</reference>
<dbReference type="AlphaFoldDB" id="A0A9P3FXL6"/>
<comment type="caution">
    <text evidence="2">The sequence shown here is derived from an EMBL/GenBank/DDBJ whole genome shotgun (WGS) entry which is preliminary data.</text>
</comment>
<evidence type="ECO:0000256" key="1">
    <source>
        <dbReference type="SAM" id="MobiDB-lite"/>
    </source>
</evidence>
<feature type="region of interest" description="Disordered" evidence="1">
    <location>
        <begin position="126"/>
        <end position="360"/>
    </location>
</feature>